<dbReference type="Proteomes" id="UP001302349">
    <property type="component" value="Chromosome"/>
</dbReference>
<evidence type="ECO:0000256" key="1">
    <source>
        <dbReference type="SAM" id="Phobius"/>
    </source>
</evidence>
<evidence type="ECO:0000313" key="2">
    <source>
        <dbReference type="EMBL" id="WOK07154.1"/>
    </source>
</evidence>
<reference evidence="2 3" key="1">
    <citation type="journal article" date="2023" name="Microbiol. Resour. Announc.">
        <title>Complete Genome Sequence of Imperialibacter roseus strain P4T.</title>
        <authorList>
            <person name="Tizabi D.R."/>
            <person name="Bachvaroff T."/>
            <person name="Hill R.T."/>
        </authorList>
    </citation>
    <scope>NUCLEOTIDE SEQUENCE [LARGE SCALE GENOMIC DNA]</scope>
    <source>
        <strain evidence="2 3">P4T</strain>
    </source>
</reference>
<organism evidence="2 3">
    <name type="scientific">Imperialibacter roseus</name>
    <dbReference type="NCBI Taxonomy" id="1324217"/>
    <lineage>
        <taxon>Bacteria</taxon>
        <taxon>Pseudomonadati</taxon>
        <taxon>Bacteroidota</taxon>
        <taxon>Cytophagia</taxon>
        <taxon>Cytophagales</taxon>
        <taxon>Flammeovirgaceae</taxon>
        <taxon>Imperialibacter</taxon>
    </lineage>
</organism>
<name>A0ABZ0ISN8_9BACT</name>
<keyword evidence="3" id="KW-1185">Reference proteome</keyword>
<dbReference type="InterPro" id="IPR009325">
    <property type="entry name" value="DUF983"/>
</dbReference>
<feature type="transmembrane region" description="Helical" evidence="1">
    <location>
        <begin position="56"/>
        <end position="82"/>
    </location>
</feature>
<sequence>MSNKESKFYAITKMKCPRCHEGDLFPGSNHFSFSKFTHMYKTCQVCNQSFEPEPGYYFGAMFVSYGINSVIFVAVWAILALIVEEVTLTMMMVAIVTIVVGLLPFNYRFSRSIWINMMVKYKGTSLKKD</sequence>
<feature type="transmembrane region" description="Helical" evidence="1">
    <location>
        <begin position="88"/>
        <end position="107"/>
    </location>
</feature>
<keyword evidence="1" id="KW-0472">Membrane</keyword>
<dbReference type="RefSeq" id="WP_317489841.1">
    <property type="nucleotide sequence ID" value="NZ_CP136051.1"/>
</dbReference>
<proteinExistence type="predicted"/>
<keyword evidence="1" id="KW-0812">Transmembrane</keyword>
<dbReference type="Pfam" id="PF06170">
    <property type="entry name" value="DUF983"/>
    <property type="match status" value="1"/>
</dbReference>
<gene>
    <name evidence="2" type="ORF">RT717_00780</name>
</gene>
<protein>
    <submittedName>
        <fullName evidence="2">DUF983 domain-containing protein</fullName>
    </submittedName>
</protein>
<evidence type="ECO:0000313" key="3">
    <source>
        <dbReference type="Proteomes" id="UP001302349"/>
    </source>
</evidence>
<keyword evidence="1" id="KW-1133">Transmembrane helix</keyword>
<accession>A0ABZ0ISN8</accession>
<dbReference type="EMBL" id="CP136051">
    <property type="protein sequence ID" value="WOK07154.1"/>
    <property type="molecule type" value="Genomic_DNA"/>
</dbReference>